<protein>
    <submittedName>
        <fullName evidence="2">Uncharacterized protein</fullName>
    </submittedName>
</protein>
<sequence length="153" mass="17081">MKEAFSPIRAAVNEKSKISAKDKHKQTCDHSQATGDLFKRGYLEDCDSLAGKFSVRRNQEFVVAAQRAMKPKSTKMPSWLSTTNEPRRSSQLRTKDSTGSNKSSEKFRQSHYRISSGARLANRVEIISAPEVHRCTKAQSHRGTLGAPCQQKG</sequence>
<feature type="compositionally biased region" description="Basic and acidic residues" evidence="1">
    <location>
        <begin position="12"/>
        <end position="28"/>
    </location>
</feature>
<dbReference type="Proteomes" id="UP000241462">
    <property type="component" value="Unassembled WGS sequence"/>
</dbReference>
<feature type="region of interest" description="Disordered" evidence="1">
    <location>
        <begin position="131"/>
        <end position="153"/>
    </location>
</feature>
<feature type="region of interest" description="Disordered" evidence="1">
    <location>
        <begin position="1"/>
        <end position="33"/>
    </location>
</feature>
<proteinExistence type="predicted"/>
<evidence type="ECO:0000256" key="1">
    <source>
        <dbReference type="SAM" id="MobiDB-lite"/>
    </source>
</evidence>
<name>A0A2T3AG01_9PEZI</name>
<keyword evidence="3" id="KW-1185">Reference proteome</keyword>
<evidence type="ECO:0000313" key="3">
    <source>
        <dbReference type="Proteomes" id="UP000241462"/>
    </source>
</evidence>
<dbReference type="InParanoid" id="A0A2T3AG01"/>
<dbReference type="AlphaFoldDB" id="A0A2T3AG01"/>
<feature type="compositionally biased region" description="Basic and acidic residues" evidence="1">
    <location>
        <begin position="85"/>
        <end position="96"/>
    </location>
</feature>
<gene>
    <name evidence="2" type="ORF">BD289DRAFT_124779</name>
</gene>
<reference evidence="2 3" key="1">
    <citation type="journal article" date="2018" name="Mycol. Prog.">
        <title>Coniella lustricola, a new species from submerged detritus.</title>
        <authorList>
            <person name="Raudabaugh D.B."/>
            <person name="Iturriaga T."/>
            <person name="Carver A."/>
            <person name="Mondo S."/>
            <person name="Pangilinan J."/>
            <person name="Lipzen A."/>
            <person name="He G."/>
            <person name="Amirebrahimi M."/>
            <person name="Grigoriev I.V."/>
            <person name="Miller A.N."/>
        </authorList>
    </citation>
    <scope>NUCLEOTIDE SEQUENCE [LARGE SCALE GENOMIC DNA]</scope>
    <source>
        <strain evidence="2 3">B22-T-1</strain>
    </source>
</reference>
<feature type="region of interest" description="Disordered" evidence="1">
    <location>
        <begin position="67"/>
        <end position="114"/>
    </location>
</feature>
<dbReference type="EMBL" id="KZ678395">
    <property type="protein sequence ID" value="PSR97016.1"/>
    <property type="molecule type" value="Genomic_DNA"/>
</dbReference>
<evidence type="ECO:0000313" key="2">
    <source>
        <dbReference type="EMBL" id="PSR97016.1"/>
    </source>
</evidence>
<accession>A0A2T3AG01</accession>
<feature type="compositionally biased region" description="Polar residues" evidence="1">
    <location>
        <begin position="75"/>
        <end position="84"/>
    </location>
</feature>
<organism evidence="2 3">
    <name type="scientific">Coniella lustricola</name>
    <dbReference type="NCBI Taxonomy" id="2025994"/>
    <lineage>
        <taxon>Eukaryota</taxon>
        <taxon>Fungi</taxon>
        <taxon>Dikarya</taxon>
        <taxon>Ascomycota</taxon>
        <taxon>Pezizomycotina</taxon>
        <taxon>Sordariomycetes</taxon>
        <taxon>Sordariomycetidae</taxon>
        <taxon>Diaporthales</taxon>
        <taxon>Schizoparmaceae</taxon>
        <taxon>Coniella</taxon>
    </lineage>
</organism>